<keyword evidence="1" id="KW-0472">Membrane</keyword>
<proteinExistence type="predicted"/>
<dbReference type="EMBL" id="QBMC01000060">
    <property type="protein sequence ID" value="PZO18101.1"/>
    <property type="molecule type" value="Genomic_DNA"/>
</dbReference>
<evidence type="ECO:0000256" key="1">
    <source>
        <dbReference type="SAM" id="Phobius"/>
    </source>
</evidence>
<keyword evidence="1" id="KW-0812">Transmembrane</keyword>
<reference evidence="3" key="1">
    <citation type="submission" date="2018-04" db="EMBL/GenBank/DDBJ databases">
        <authorList>
            <person name="Cornet L."/>
        </authorList>
    </citation>
    <scope>NUCLEOTIDE SEQUENCE [LARGE SCALE GENOMIC DNA]</scope>
</reference>
<evidence type="ECO:0000313" key="2">
    <source>
        <dbReference type="EMBL" id="PZO18101.1"/>
    </source>
</evidence>
<protein>
    <submittedName>
        <fullName evidence="2">DUF3120 domain-containing protein</fullName>
    </submittedName>
</protein>
<feature type="transmembrane region" description="Helical" evidence="1">
    <location>
        <begin position="244"/>
        <end position="267"/>
    </location>
</feature>
<keyword evidence="1" id="KW-1133">Transmembrane helix</keyword>
<reference evidence="2 3" key="2">
    <citation type="submission" date="2018-06" db="EMBL/GenBank/DDBJ databases">
        <title>Metagenomic assembly of (sub)arctic Cyanobacteria and their associated microbiome from non-axenic cultures.</title>
        <authorList>
            <person name="Baurain D."/>
        </authorList>
    </citation>
    <scope>NUCLEOTIDE SEQUENCE [LARGE SCALE GENOMIC DNA]</scope>
    <source>
        <strain evidence="2">ULC129bin1</strain>
    </source>
</reference>
<dbReference type="Pfam" id="PF11318">
    <property type="entry name" value="DUF3120"/>
    <property type="match status" value="1"/>
</dbReference>
<dbReference type="Proteomes" id="UP000249354">
    <property type="component" value="Unassembled WGS sequence"/>
</dbReference>
<dbReference type="InterPro" id="IPR021468">
    <property type="entry name" value="DUF3120"/>
</dbReference>
<feature type="transmembrane region" description="Helical" evidence="1">
    <location>
        <begin position="216"/>
        <end position="237"/>
    </location>
</feature>
<gene>
    <name evidence="2" type="ORF">DCF25_10375</name>
</gene>
<feature type="transmembrane region" description="Helical" evidence="1">
    <location>
        <begin position="88"/>
        <end position="105"/>
    </location>
</feature>
<accession>A0A2W4W0L5</accession>
<feature type="transmembrane region" description="Helical" evidence="1">
    <location>
        <begin position="64"/>
        <end position="82"/>
    </location>
</feature>
<organism evidence="2 3">
    <name type="scientific">Leptolyngbya foveolarum</name>
    <dbReference type="NCBI Taxonomy" id="47253"/>
    <lineage>
        <taxon>Bacteria</taxon>
        <taxon>Bacillati</taxon>
        <taxon>Cyanobacteriota</taxon>
        <taxon>Cyanophyceae</taxon>
        <taxon>Leptolyngbyales</taxon>
        <taxon>Leptolyngbyaceae</taxon>
        <taxon>Leptolyngbya group</taxon>
        <taxon>Leptolyngbya</taxon>
    </lineage>
</organism>
<sequence>MLSKESANPAISVAEVATQPEATQAVAIRKVIVRPDETELSALHHLFHPQSLATFSNRSERLKVLLASAFLVAVPVFIQAPLVRVFPWLSLAITGLWLWLGWTLFNRPGQKMWGDLVIGFSWTWLAGAVYWGWFRWEPLIHLPIEAIALPIVLVLMRYGKNNTGNYFYLGSLFGTAITDIYFYCTGLIPYWRKLMISPPAEAGQILHSALLKMETYQGVGFAVVLLSLLLMLGTIPLRTQSVRWWAFSGAVLSTILVDSLFFAAAIFA</sequence>
<name>A0A2W4W0L5_9CYAN</name>
<dbReference type="AlphaFoldDB" id="A0A2W4W0L5"/>
<feature type="transmembrane region" description="Helical" evidence="1">
    <location>
        <begin position="112"/>
        <end position="133"/>
    </location>
</feature>
<feature type="transmembrane region" description="Helical" evidence="1">
    <location>
        <begin position="139"/>
        <end position="159"/>
    </location>
</feature>
<evidence type="ECO:0000313" key="3">
    <source>
        <dbReference type="Proteomes" id="UP000249354"/>
    </source>
</evidence>
<feature type="transmembrane region" description="Helical" evidence="1">
    <location>
        <begin position="166"/>
        <end position="191"/>
    </location>
</feature>
<comment type="caution">
    <text evidence="2">The sequence shown here is derived from an EMBL/GenBank/DDBJ whole genome shotgun (WGS) entry which is preliminary data.</text>
</comment>